<dbReference type="GO" id="GO:0015408">
    <property type="term" value="F:ABC-type ferric iron transporter activity"/>
    <property type="evidence" value="ECO:0007669"/>
    <property type="project" value="InterPro"/>
</dbReference>
<evidence type="ECO:0000313" key="9">
    <source>
        <dbReference type="Proteomes" id="UP000241229"/>
    </source>
</evidence>
<evidence type="ECO:0000259" key="7">
    <source>
        <dbReference type="PROSITE" id="PS50893"/>
    </source>
</evidence>
<protein>
    <submittedName>
        <fullName evidence="8">ABC transporter ATP-binding protein</fullName>
    </submittedName>
</protein>
<dbReference type="OrthoDB" id="7912635at2"/>
<dbReference type="GO" id="GO:0016887">
    <property type="term" value="F:ATP hydrolysis activity"/>
    <property type="evidence" value="ECO:0007669"/>
    <property type="project" value="InterPro"/>
</dbReference>
<dbReference type="SMART" id="SM00382">
    <property type="entry name" value="AAA"/>
    <property type="match status" value="1"/>
</dbReference>
<dbReference type="Pfam" id="PF00005">
    <property type="entry name" value="ABC_tran"/>
    <property type="match status" value="1"/>
</dbReference>
<evidence type="ECO:0000256" key="5">
    <source>
        <dbReference type="ARBA" id="ARBA00022840"/>
    </source>
</evidence>
<sequence>MVKIVIDKVTKRFGPFTAIDAMDAVFDDGAVTCLLGPSGCGKTTLMRMIVGLEQPTVGRIFFGDRDMSGLPPRKRNVGMVFQYPVMYQTLSVEENIALPLTQDRSLSAQERDKRIDEVLDILDMRDKRKLFIGDLDAGSRQKVAVGRAVARRSDIVLFDEPTTNVEVQAKLLLIRAFKLVTQRLKQTIVYVTHDQTEAMTLADCVALMRDGRIIQYDRPADLYATPATEFAGWFLGNPGMNFMPARKTAAGIETPLTAAPVAADAEVSGNGTLTAGIRPEHVRLGATAAPGAVPGVLKDLSVTIAGRFIANVRIEGDTIVKVKTDEAIAARPGDTVYLAADPAGLSFYSDGNRVAAAVRQSQ</sequence>
<comment type="caution">
    <text evidence="8">The sequence shown here is derived from an EMBL/GenBank/DDBJ whole genome shotgun (WGS) entry which is preliminary data.</text>
</comment>
<evidence type="ECO:0000256" key="4">
    <source>
        <dbReference type="ARBA" id="ARBA00022741"/>
    </source>
</evidence>
<dbReference type="Pfam" id="PF17912">
    <property type="entry name" value="OB_MalK"/>
    <property type="match status" value="1"/>
</dbReference>
<dbReference type="RefSeq" id="WP_106771728.1">
    <property type="nucleotide sequence ID" value="NZ_PXYK01000006.1"/>
</dbReference>
<dbReference type="InterPro" id="IPR012340">
    <property type="entry name" value="NA-bd_OB-fold"/>
</dbReference>
<dbReference type="SUPFAM" id="SSF50331">
    <property type="entry name" value="MOP-like"/>
    <property type="match status" value="1"/>
</dbReference>
<comment type="similarity">
    <text evidence="1">Belongs to the ABC transporter superfamily.</text>
</comment>
<organism evidence="8 9">
    <name type="scientific">Kumtagia ephedrae</name>
    <dbReference type="NCBI Taxonomy" id="2116701"/>
    <lineage>
        <taxon>Bacteria</taxon>
        <taxon>Pseudomonadati</taxon>
        <taxon>Pseudomonadota</taxon>
        <taxon>Alphaproteobacteria</taxon>
        <taxon>Hyphomicrobiales</taxon>
        <taxon>Phyllobacteriaceae</taxon>
        <taxon>Kumtagia</taxon>
    </lineage>
</organism>
<dbReference type="Gene3D" id="3.40.50.300">
    <property type="entry name" value="P-loop containing nucleotide triphosphate hydrolases"/>
    <property type="match status" value="1"/>
</dbReference>
<evidence type="ECO:0000256" key="3">
    <source>
        <dbReference type="ARBA" id="ARBA00022475"/>
    </source>
</evidence>
<name>A0A2P7SJH5_9HYPH</name>
<dbReference type="InterPro" id="IPR003439">
    <property type="entry name" value="ABC_transporter-like_ATP-bd"/>
</dbReference>
<evidence type="ECO:0000313" key="8">
    <source>
        <dbReference type="EMBL" id="PSJ62627.1"/>
    </source>
</evidence>
<keyword evidence="2" id="KW-0813">Transport</keyword>
<keyword evidence="3" id="KW-1003">Cell membrane</keyword>
<dbReference type="GO" id="GO:0055052">
    <property type="term" value="C:ATP-binding cassette (ABC) transporter complex, substrate-binding subunit-containing"/>
    <property type="evidence" value="ECO:0007669"/>
    <property type="project" value="TreeGrafter"/>
</dbReference>
<dbReference type="PANTHER" id="PTHR43875:SF14">
    <property type="entry name" value="ABC TRANSPORTER ATP-BINDING PROTEIN"/>
    <property type="match status" value="1"/>
</dbReference>
<dbReference type="EMBL" id="PXYK01000006">
    <property type="protein sequence ID" value="PSJ62627.1"/>
    <property type="molecule type" value="Genomic_DNA"/>
</dbReference>
<keyword evidence="9" id="KW-1185">Reference proteome</keyword>
<dbReference type="Gene3D" id="2.40.50.140">
    <property type="entry name" value="Nucleic acid-binding proteins"/>
    <property type="match status" value="1"/>
</dbReference>
<dbReference type="InterPro" id="IPR040582">
    <property type="entry name" value="OB_MalK-like"/>
</dbReference>
<dbReference type="CDD" id="cd03259">
    <property type="entry name" value="ABC_Carb_Solutes_like"/>
    <property type="match status" value="1"/>
</dbReference>
<dbReference type="InterPro" id="IPR027417">
    <property type="entry name" value="P-loop_NTPase"/>
</dbReference>
<evidence type="ECO:0000256" key="2">
    <source>
        <dbReference type="ARBA" id="ARBA00022448"/>
    </source>
</evidence>
<evidence type="ECO:0000256" key="1">
    <source>
        <dbReference type="ARBA" id="ARBA00005417"/>
    </source>
</evidence>
<keyword evidence="5 8" id="KW-0067">ATP-binding</keyword>
<dbReference type="SUPFAM" id="SSF52540">
    <property type="entry name" value="P-loop containing nucleoside triphosphate hydrolases"/>
    <property type="match status" value="1"/>
</dbReference>
<dbReference type="GO" id="GO:0005524">
    <property type="term" value="F:ATP binding"/>
    <property type="evidence" value="ECO:0007669"/>
    <property type="project" value="UniProtKB-KW"/>
</dbReference>
<gene>
    <name evidence="8" type="ORF">C7I84_08490</name>
</gene>
<dbReference type="PANTHER" id="PTHR43875">
    <property type="entry name" value="MALTODEXTRIN IMPORT ATP-BINDING PROTEIN MSMX"/>
    <property type="match status" value="1"/>
</dbReference>
<dbReference type="InterPro" id="IPR003593">
    <property type="entry name" value="AAA+_ATPase"/>
</dbReference>
<dbReference type="Proteomes" id="UP000241229">
    <property type="component" value="Unassembled WGS sequence"/>
</dbReference>
<accession>A0A2P7SJH5</accession>
<feature type="domain" description="ABC transporter" evidence="7">
    <location>
        <begin position="4"/>
        <end position="235"/>
    </location>
</feature>
<dbReference type="InterPro" id="IPR008995">
    <property type="entry name" value="Mo/tungstate-bd_C_term_dom"/>
</dbReference>
<dbReference type="InterPro" id="IPR015853">
    <property type="entry name" value="ABC_transpr_FbpC"/>
</dbReference>
<dbReference type="AlphaFoldDB" id="A0A2P7SJH5"/>
<keyword evidence="4" id="KW-0547">Nucleotide-binding</keyword>
<proteinExistence type="inferred from homology"/>
<dbReference type="InterPro" id="IPR047641">
    <property type="entry name" value="ABC_transpr_MalK/UgpC-like"/>
</dbReference>
<evidence type="ECO:0000256" key="6">
    <source>
        <dbReference type="ARBA" id="ARBA00023136"/>
    </source>
</evidence>
<reference evidence="8 9" key="1">
    <citation type="submission" date="2018-03" db="EMBL/GenBank/DDBJ databases">
        <title>The draft genome of Mesorhizobium sp. 6GN-30.</title>
        <authorList>
            <person name="Liu L."/>
            <person name="Li L."/>
            <person name="Wang T."/>
            <person name="Zhang X."/>
            <person name="Liang L."/>
        </authorList>
    </citation>
    <scope>NUCLEOTIDE SEQUENCE [LARGE SCALE GENOMIC DNA]</scope>
    <source>
        <strain evidence="8 9">6GN30</strain>
    </source>
</reference>
<keyword evidence="6" id="KW-0472">Membrane</keyword>
<dbReference type="PROSITE" id="PS50893">
    <property type="entry name" value="ABC_TRANSPORTER_2"/>
    <property type="match status" value="1"/>
</dbReference>